<dbReference type="PROSITE" id="PS51904">
    <property type="entry name" value="GLYCOSYL_HYDROL_F25_2"/>
    <property type="match status" value="1"/>
</dbReference>
<dbReference type="SUPFAM" id="SSF47090">
    <property type="entry name" value="PGBD-like"/>
    <property type="match status" value="1"/>
</dbReference>
<dbReference type="InterPro" id="IPR002477">
    <property type="entry name" value="Peptidoglycan-bd-like"/>
</dbReference>
<evidence type="ECO:0000256" key="1">
    <source>
        <dbReference type="ARBA" id="ARBA00010646"/>
    </source>
</evidence>
<keyword evidence="2" id="KW-0378">Hydrolase</keyword>
<proteinExistence type="inferred from homology"/>
<dbReference type="InterPro" id="IPR002053">
    <property type="entry name" value="Glyco_hydro_25"/>
</dbReference>
<dbReference type="EMBL" id="VIWT01000001">
    <property type="protein sequence ID" value="TWG00628.1"/>
    <property type="molecule type" value="Genomic_DNA"/>
</dbReference>
<evidence type="ECO:0000313" key="6">
    <source>
        <dbReference type="Proteomes" id="UP000317940"/>
    </source>
</evidence>
<dbReference type="PANTHER" id="PTHR34135:SF2">
    <property type="entry name" value="LYSOZYME"/>
    <property type="match status" value="1"/>
</dbReference>
<dbReference type="RefSeq" id="WP_211786236.1">
    <property type="nucleotide sequence ID" value="NZ_BAAAMZ010000052.1"/>
</dbReference>
<dbReference type="CDD" id="cd00599">
    <property type="entry name" value="GH25_muramidase"/>
    <property type="match status" value="1"/>
</dbReference>
<dbReference type="SUPFAM" id="SSF51445">
    <property type="entry name" value="(Trans)glycosidases"/>
    <property type="match status" value="1"/>
</dbReference>
<dbReference type="InterPro" id="IPR017853">
    <property type="entry name" value="GH"/>
</dbReference>
<evidence type="ECO:0000256" key="3">
    <source>
        <dbReference type="ARBA" id="ARBA00023295"/>
    </source>
</evidence>
<dbReference type="InterPro" id="IPR036366">
    <property type="entry name" value="PGBDSf"/>
</dbReference>
<gene>
    <name evidence="5" type="ORF">FHX73_114508</name>
</gene>
<accession>A0A561UMM5</accession>
<dbReference type="GO" id="GO:0003796">
    <property type="term" value="F:lysozyme activity"/>
    <property type="evidence" value="ECO:0007669"/>
    <property type="project" value="InterPro"/>
</dbReference>
<dbReference type="GO" id="GO:0009253">
    <property type="term" value="P:peptidoglycan catabolic process"/>
    <property type="evidence" value="ECO:0007669"/>
    <property type="project" value="InterPro"/>
</dbReference>
<dbReference type="Proteomes" id="UP000317940">
    <property type="component" value="Unassembled WGS sequence"/>
</dbReference>
<reference evidence="5 6" key="1">
    <citation type="submission" date="2019-06" db="EMBL/GenBank/DDBJ databases">
        <title>Sequencing the genomes of 1000 actinobacteria strains.</title>
        <authorList>
            <person name="Klenk H.-P."/>
        </authorList>
    </citation>
    <scope>NUCLEOTIDE SEQUENCE [LARGE SCALE GENOMIC DNA]</scope>
    <source>
        <strain evidence="5 6">DSM 44826</strain>
    </source>
</reference>
<dbReference type="InterPro" id="IPR018077">
    <property type="entry name" value="Glyco_hydro_fam25_subgr"/>
</dbReference>
<name>A0A561UMM5_9ACTN</name>
<dbReference type="InterPro" id="IPR036365">
    <property type="entry name" value="PGBD-like_sf"/>
</dbReference>
<dbReference type="PANTHER" id="PTHR34135">
    <property type="entry name" value="LYSOZYME"/>
    <property type="match status" value="1"/>
</dbReference>
<evidence type="ECO:0000256" key="2">
    <source>
        <dbReference type="ARBA" id="ARBA00022801"/>
    </source>
</evidence>
<evidence type="ECO:0000313" key="5">
    <source>
        <dbReference type="EMBL" id="TWG00628.1"/>
    </source>
</evidence>
<comment type="caution">
    <text evidence="5">The sequence shown here is derived from an EMBL/GenBank/DDBJ whole genome shotgun (WGS) entry which is preliminary data.</text>
</comment>
<organism evidence="5 6">
    <name type="scientific">Kitasatospora viridis</name>
    <dbReference type="NCBI Taxonomy" id="281105"/>
    <lineage>
        <taxon>Bacteria</taxon>
        <taxon>Bacillati</taxon>
        <taxon>Actinomycetota</taxon>
        <taxon>Actinomycetes</taxon>
        <taxon>Kitasatosporales</taxon>
        <taxon>Streptomycetaceae</taxon>
        <taxon>Kitasatospora</taxon>
    </lineage>
</organism>
<dbReference type="Pfam" id="PF01183">
    <property type="entry name" value="Glyco_hydro_25"/>
    <property type="match status" value="1"/>
</dbReference>
<dbReference type="AlphaFoldDB" id="A0A561UMM5"/>
<comment type="similarity">
    <text evidence="1">Belongs to the glycosyl hydrolase 25 family.</text>
</comment>
<feature type="domain" description="Peptidoglycan binding-like" evidence="4">
    <location>
        <begin position="222"/>
        <end position="280"/>
    </location>
</feature>
<protein>
    <submittedName>
        <fullName evidence="5">Putative peptidoglycan binding protein</fullName>
    </submittedName>
</protein>
<dbReference type="Gene3D" id="1.10.101.10">
    <property type="entry name" value="PGBD-like superfamily/PGBD"/>
    <property type="match status" value="1"/>
</dbReference>
<dbReference type="Pfam" id="PF01471">
    <property type="entry name" value="PG_binding_1"/>
    <property type="match status" value="1"/>
</dbReference>
<dbReference type="GO" id="GO:0016052">
    <property type="term" value="P:carbohydrate catabolic process"/>
    <property type="evidence" value="ECO:0007669"/>
    <property type="project" value="TreeGrafter"/>
</dbReference>
<dbReference type="SMART" id="SM00641">
    <property type="entry name" value="Glyco_25"/>
    <property type="match status" value="1"/>
</dbReference>
<keyword evidence="6" id="KW-1185">Reference proteome</keyword>
<dbReference type="GO" id="GO:0016998">
    <property type="term" value="P:cell wall macromolecule catabolic process"/>
    <property type="evidence" value="ECO:0007669"/>
    <property type="project" value="InterPro"/>
</dbReference>
<dbReference type="Gene3D" id="3.20.20.80">
    <property type="entry name" value="Glycosidases"/>
    <property type="match status" value="1"/>
</dbReference>
<sequence length="287" mass="32163">MGVYGQDWASYQSATPDTTGLSFAFIKVSQGLTYTNPEWTAQRDHARAAGLVVGYYHYPEMANSWQQEADRFLSLAQPQAGELVCLDWEGYDTANEGVSHADQLGYKQNWLRYVKGRLPHNPVGLYCNTDYWNNVDTTGYVQDFLWIATSGRPAGQPGISANWLFHQYSDSGDMDQDYCNLGSTDALRSWALGFAPPAQPAPPTGPAWPGEDLSLRQPLLHDANVRTWQQRIHDRGWPITVDGWYGPQSKSVCEQFQQDSSAHGWPLTVDGIVGQQTWNATWQRPVS</sequence>
<keyword evidence="3" id="KW-0326">Glycosidase</keyword>
<evidence type="ECO:0000259" key="4">
    <source>
        <dbReference type="Pfam" id="PF01471"/>
    </source>
</evidence>